<protein>
    <recommendedName>
        <fullName evidence="3">Phage tail assembly chaperone</fullName>
    </recommendedName>
</protein>
<dbReference type="AlphaFoldDB" id="A0A367MAH2"/>
<proteinExistence type="predicted"/>
<evidence type="ECO:0000313" key="1">
    <source>
        <dbReference type="EMBL" id="RCI73933.1"/>
    </source>
</evidence>
<evidence type="ECO:0008006" key="3">
    <source>
        <dbReference type="Google" id="ProtNLM"/>
    </source>
</evidence>
<dbReference type="InterPro" id="IPR014859">
    <property type="entry name" value="Phage_TAC_4"/>
</dbReference>
<reference evidence="1 2" key="1">
    <citation type="submission" date="2018-07" db="EMBL/GenBank/DDBJ databases">
        <title>Mechanisms of high-level aminoglycoside resistance among Gram-negative pathogens in Brazil.</title>
        <authorList>
            <person name="Ballaben A.S."/>
            <person name="Darini A.L.C."/>
            <person name="Doi Y."/>
        </authorList>
    </citation>
    <scope>NUCLEOTIDE SEQUENCE [LARGE SCALE GENOMIC DNA]</scope>
    <source>
        <strain evidence="1 2">B2-305</strain>
    </source>
</reference>
<evidence type="ECO:0000313" key="2">
    <source>
        <dbReference type="Proteomes" id="UP000253594"/>
    </source>
</evidence>
<dbReference type="Pfam" id="PF08748">
    <property type="entry name" value="Phage_TAC_4"/>
    <property type="match status" value="1"/>
</dbReference>
<dbReference type="EMBL" id="QORE01000490">
    <property type="protein sequence ID" value="RCI73933.1"/>
    <property type="molecule type" value="Genomic_DNA"/>
</dbReference>
<dbReference type="Proteomes" id="UP000253594">
    <property type="component" value="Unassembled WGS sequence"/>
</dbReference>
<gene>
    <name evidence="1" type="ORF">DT376_15680</name>
</gene>
<comment type="caution">
    <text evidence="1">The sequence shown here is derived from an EMBL/GenBank/DDBJ whole genome shotgun (WGS) entry which is preliminary data.</text>
</comment>
<organism evidence="1 2">
    <name type="scientific">Pseudomonas aeruginosa</name>
    <dbReference type="NCBI Taxonomy" id="287"/>
    <lineage>
        <taxon>Bacteria</taxon>
        <taxon>Pseudomonadati</taxon>
        <taxon>Pseudomonadota</taxon>
        <taxon>Gammaproteobacteria</taxon>
        <taxon>Pseudomonadales</taxon>
        <taxon>Pseudomonadaceae</taxon>
        <taxon>Pseudomonas</taxon>
    </lineage>
</organism>
<name>A0A367MAH2_PSEAI</name>
<dbReference type="RefSeq" id="WP_003103406.1">
    <property type="nucleotide sequence ID" value="NZ_CAADKC010000728.1"/>
</dbReference>
<sequence>MAKKFSIAQAPTFESSVEIPRLGGESIKVPFTFKYLDREALADLYSSWGERFERLVEETREQSLEAFTTAQIDLQVEQVQAVVAGWGFDEAFTEANVRLLVSSLVSVPEAILEAYQSAYSRGRLGN</sequence>
<accession>A0A367MAH2</accession>